<dbReference type="AlphaFoldDB" id="A0A2K8KVZ4"/>
<keyword evidence="2" id="KW-1185">Reference proteome</keyword>
<sequence>MKVIYLHGFASSGNSSKSDWLRQQFAGSGIDFISPDLPNKPRAAALFLDDYLAGFANEPVCLIGTSLGGFFSAFYAGRYDWPAVLINPLADMQDLIGSAMGQNENYATGESFTVDRADADQLIRMSESMQVSEAPTLLLLDRGDELLDYNKALARFGEQANVHAFEGGSHRFDHLPESMPEILTLLNK</sequence>
<proteinExistence type="predicted"/>
<dbReference type="InterPro" id="IPR008886">
    <property type="entry name" value="UPF0227/Esterase_YqiA"/>
</dbReference>
<dbReference type="Pfam" id="PF05728">
    <property type="entry name" value="UPF0227"/>
    <property type="match status" value="1"/>
</dbReference>
<dbReference type="OrthoDB" id="9814831at2"/>
<dbReference type="PANTHER" id="PTHR35602">
    <property type="entry name" value="ESTERASE YQIA-RELATED"/>
    <property type="match status" value="1"/>
</dbReference>
<dbReference type="RefSeq" id="WP_100276967.1">
    <property type="nucleotide sequence ID" value="NZ_CP018799.1"/>
</dbReference>
<dbReference type="KEGG" id="maes:Ga0123461_0590"/>
<accession>A0A2K8KVZ4</accession>
<evidence type="ECO:0000313" key="2">
    <source>
        <dbReference type="Proteomes" id="UP000231701"/>
    </source>
</evidence>
<organism evidence="1 2">
    <name type="scientific">Mariprofundus aestuarium</name>
    <dbReference type="NCBI Taxonomy" id="1921086"/>
    <lineage>
        <taxon>Bacteria</taxon>
        <taxon>Pseudomonadati</taxon>
        <taxon>Pseudomonadota</taxon>
        <taxon>Candidatius Mariprofundia</taxon>
        <taxon>Mariprofundales</taxon>
        <taxon>Mariprofundaceae</taxon>
        <taxon>Mariprofundus</taxon>
    </lineage>
</organism>
<protein>
    <recommendedName>
        <fullName evidence="3">Esterase</fullName>
    </recommendedName>
</protein>
<dbReference type="PANTHER" id="PTHR35602:SF3">
    <property type="entry name" value="ESTERASE YQIA"/>
    <property type="match status" value="1"/>
</dbReference>
<name>A0A2K8KVZ4_MARES</name>
<evidence type="ECO:0000313" key="1">
    <source>
        <dbReference type="EMBL" id="ATX79025.1"/>
    </source>
</evidence>
<reference evidence="1 2" key="1">
    <citation type="submission" date="2016-12" db="EMBL/GenBank/DDBJ databases">
        <title>Isolation and genomic insights into novel planktonic Zetaproteobacteria from stratified waters of the Chesapeake Bay.</title>
        <authorList>
            <person name="McAllister S.M."/>
            <person name="Kato S."/>
            <person name="Chan C.S."/>
            <person name="Chiu B.K."/>
            <person name="Field E.K."/>
        </authorList>
    </citation>
    <scope>NUCLEOTIDE SEQUENCE [LARGE SCALE GENOMIC DNA]</scope>
    <source>
        <strain evidence="1 2">CP-5</strain>
    </source>
</reference>
<dbReference type="Gene3D" id="3.40.50.1820">
    <property type="entry name" value="alpha/beta hydrolase"/>
    <property type="match status" value="1"/>
</dbReference>
<dbReference type="InterPro" id="IPR029058">
    <property type="entry name" value="AB_hydrolase_fold"/>
</dbReference>
<dbReference type="Proteomes" id="UP000231701">
    <property type="component" value="Chromosome"/>
</dbReference>
<dbReference type="SUPFAM" id="SSF53474">
    <property type="entry name" value="alpha/beta-Hydrolases"/>
    <property type="match status" value="1"/>
</dbReference>
<evidence type="ECO:0008006" key="3">
    <source>
        <dbReference type="Google" id="ProtNLM"/>
    </source>
</evidence>
<gene>
    <name evidence="1" type="ORF">Ga0123461_0590</name>
</gene>
<dbReference type="EMBL" id="CP018799">
    <property type="protein sequence ID" value="ATX79025.1"/>
    <property type="molecule type" value="Genomic_DNA"/>
</dbReference>